<dbReference type="InterPro" id="IPR011009">
    <property type="entry name" value="Kinase-like_dom_sf"/>
</dbReference>
<dbReference type="AlphaFoldDB" id="A0A8K0WLZ1"/>
<dbReference type="GO" id="GO:0004674">
    <property type="term" value="F:protein serine/threonine kinase activity"/>
    <property type="evidence" value="ECO:0007669"/>
    <property type="project" value="TreeGrafter"/>
</dbReference>
<dbReference type="SUPFAM" id="SSF56112">
    <property type="entry name" value="Protein kinase-like (PK-like)"/>
    <property type="match status" value="1"/>
</dbReference>
<dbReference type="PROSITE" id="PS50011">
    <property type="entry name" value="PROTEIN_KINASE_DOM"/>
    <property type="match status" value="1"/>
</dbReference>
<keyword evidence="2" id="KW-0808">Transferase</keyword>
<gene>
    <name evidence="2" type="ORF">B0I35DRAFT_483308</name>
</gene>
<name>A0A8K0WLZ1_9HYPO</name>
<evidence type="ECO:0000313" key="3">
    <source>
        <dbReference type="Proteomes" id="UP000813444"/>
    </source>
</evidence>
<dbReference type="PROSITE" id="PS00108">
    <property type="entry name" value="PROTEIN_KINASE_ST"/>
    <property type="match status" value="1"/>
</dbReference>
<dbReference type="InterPro" id="IPR000719">
    <property type="entry name" value="Prot_kinase_dom"/>
</dbReference>
<protein>
    <submittedName>
        <fullName evidence="2">Kinase-like domain-containing protein</fullName>
    </submittedName>
</protein>
<dbReference type="PANTHER" id="PTHR44167:SF24">
    <property type="entry name" value="SERINE_THREONINE-PROTEIN KINASE CHK2"/>
    <property type="match status" value="1"/>
</dbReference>
<proteinExistence type="predicted"/>
<keyword evidence="2" id="KW-0418">Kinase</keyword>
<dbReference type="GO" id="GO:0044773">
    <property type="term" value="P:mitotic DNA damage checkpoint signaling"/>
    <property type="evidence" value="ECO:0007669"/>
    <property type="project" value="TreeGrafter"/>
</dbReference>
<dbReference type="PANTHER" id="PTHR44167">
    <property type="entry name" value="OVARIAN-SPECIFIC SERINE/THREONINE-PROTEIN KINASE LOK-RELATED"/>
    <property type="match status" value="1"/>
</dbReference>
<dbReference type="Pfam" id="PF00069">
    <property type="entry name" value="Pkinase"/>
    <property type="match status" value="1"/>
</dbReference>
<evidence type="ECO:0000313" key="2">
    <source>
        <dbReference type="EMBL" id="KAH7308016.1"/>
    </source>
</evidence>
<reference evidence="2" key="1">
    <citation type="journal article" date="2021" name="Nat. Commun.">
        <title>Genetic determinants of endophytism in the Arabidopsis root mycobiome.</title>
        <authorList>
            <person name="Mesny F."/>
            <person name="Miyauchi S."/>
            <person name="Thiergart T."/>
            <person name="Pickel B."/>
            <person name="Atanasova L."/>
            <person name="Karlsson M."/>
            <person name="Huettel B."/>
            <person name="Barry K.W."/>
            <person name="Haridas S."/>
            <person name="Chen C."/>
            <person name="Bauer D."/>
            <person name="Andreopoulos W."/>
            <person name="Pangilinan J."/>
            <person name="LaButti K."/>
            <person name="Riley R."/>
            <person name="Lipzen A."/>
            <person name="Clum A."/>
            <person name="Drula E."/>
            <person name="Henrissat B."/>
            <person name="Kohler A."/>
            <person name="Grigoriev I.V."/>
            <person name="Martin F.M."/>
            <person name="Hacquard S."/>
        </authorList>
    </citation>
    <scope>NUCLEOTIDE SEQUENCE</scope>
    <source>
        <strain evidence="2">MPI-CAGE-CH-0235</strain>
    </source>
</reference>
<dbReference type="InterPro" id="IPR008271">
    <property type="entry name" value="Ser/Thr_kinase_AS"/>
</dbReference>
<organism evidence="2 3">
    <name type="scientific">Stachybotrys elegans</name>
    <dbReference type="NCBI Taxonomy" id="80388"/>
    <lineage>
        <taxon>Eukaryota</taxon>
        <taxon>Fungi</taxon>
        <taxon>Dikarya</taxon>
        <taxon>Ascomycota</taxon>
        <taxon>Pezizomycotina</taxon>
        <taxon>Sordariomycetes</taxon>
        <taxon>Hypocreomycetidae</taxon>
        <taxon>Hypocreales</taxon>
        <taxon>Stachybotryaceae</taxon>
        <taxon>Stachybotrys</taxon>
    </lineage>
</organism>
<dbReference type="EMBL" id="JAGPNK010000016">
    <property type="protein sequence ID" value="KAH7308016.1"/>
    <property type="molecule type" value="Genomic_DNA"/>
</dbReference>
<dbReference type="Gene3D" id="1.10.510.10">
    <property type="entry name" value="Transferase(Phosphotransferase) domain 1"/>
    <property type="match status" value="1"/>
</dbReference>
<evidence type="ECO:0000259" key="1">
    <source>
        <dbReference type="PROSITE" id="PS50011"/>
    </source>
</evidence>
<dbReference type="GO" id="GO:0005634">
    <property type="term" value="C:nucleus"/>
    <property type="evidence" value="ECO:0007669"/>
    <property type="project" value="TreeGrafter"/>
</dbReference>
<dbReference type="OrthoDB" id="4865382at2759"/>
<keyword evidence="3" id="KW-1185">Reference proteome</keyword>
<dbReference type="Proteomes" id="UP000813444">
    <property type="component" value="Unassembled WGS sequence"/>
</dbReference>
<sequence length="317" mass="35661">MDSAANPPPLPPNAFRFQDLELEEPPFYASGHSFLYKLRNHPSLIFKARAHPLEYRLQLAAEACAVLPRQEVFTLTKENDWYFMGFTMDLARPLDPLIVRPEQRQAIADSMINAVETLHEKGIVHGDIKLENMLLDEKGSVLLCDFAEARVMGEDEDEWEGQTTWHYISPARRRKIESLGSIPPPVPEDDMYGLGLSIWALYTKRVPLEDIALDDIALGEVLLKGETVDVSAVTDEPARERIKELLRKGGARVHESASLLNRLLVPFATYLAQRQLRPSQQAPLETFVKVLNFNILDGSALAFVAGSFAATRIQSQR</sequence>
<feature type="domain" description="Protein kinase" evidence="1">
    <location>
        <begin position="1"/>
        <end position="268"/>
    </location>
</feature>
<dbReference type="SMART" id="SM00220">
    <property type="entry name" value="S_TKc"/>
    <property type="match status" value="1"/>
</dbReference>
<comment type="caution">
    <text evidence="2">The sequence shown here is derived from an EMBL/GenBank/DDBJ whole genome shotgun (WGS) entry which is preliminary data.</text>
</comment>
<accession>A0A8K0WLZ1</accession>
<dbReference type="GO" id="GO:0005524">
    <property type="term" value="F:ATP binding"/>
    <property type="evidence" value="ECO:0007669"/>
    <property type="project" value="InterPro"/>
</dbReference>